<evidence type="ECO:0000313" key="1">
    <source>
        <dbReference type="EMBL" id="MBN8234716.1"/>
    </source>
</evidence>
<keyword evidence="2" id="KW-1185">Reference proteome</keyword>
<gene>
    <name evidence="1" type="ORF">JF544_05620</name>
</gene>
<evidence type="ECO:0000313" key="2">
    <source>
        <dbReference type="Proteomes" id="UP000663970"/>
    </source>
</evidence>
<protein>
    <recommendedName>
        <fullName evidence="3">XRE family transcriptional regulator</fullName>
    </recommendedName>
</protein>
<accession>A0ABS3DTQ8</accession>
<dbReference type="RefSeq" id="WP_206932821.1">
    <property type="nucleotide sequence ID" value="NZ_JAEKJY010000001.1"/>
</dbReference>
<sequence>MSMFLKGKTNKWMVSGEDTEQFSNRAYDLLRVTKGTYSGQVMGQILYQHYDKGLSIKQVNEANRGISYQTVRGVIKGTFSPETFIAYMDLAENEPDQLEKLFGAKEGRQ</sequence>
<proteinExistence type="predicted"/>
<name>A0ABS3DTQ8_9BACI</name>
<dbReference type="EMBL" id="JAEKJY010000001">
    <property type="protein sequence ID" value="MBN8234716.1"/>
    <property type="molecule type" value="Genomic_DNA"/>
</dbReference>
<dbReference type="Proteomes" id="UP000663970">
    <property type="component" value="Unassembled WGS sequence"/>
</dbReference>
<organism evidence="1 2">
    <name type="scientific">Halobacillus kuroshimensis</name>
    <dbReference type="NCBI Taxonomy" id="302481"/>
    <lineage>
        <taxon>Bacteria</taxon>
        <taxon>Bacillati</taxon>
        <taxon>Bacillota</taxon>
        <taxon>Bacilli</taxon>
        <taxon>Bacillales</taxon>
        <taxon>Bacillaceae</taxon>
        <taxon>Halobacillus</taxon>
    </lineage>
</organism>
<reference evidence="1 2" key="1">
    <citation type="submission" date="2020-12" db="EMBL/GenBank/DDBJ databases">
        <title>Oil enriched cultivation method for isolating marine PHA-producing bacteria.</title>
        <authorList>
            <person name="Zheng W."/>
            <person name="Yu S."/>
            <person name="Huang Y."/>
        </authorList>
    </citation>
    <scope>NUCLEOTIDE SEQUENCE [LARGE SCALE GENOMIC DNA]</scope>
    <source>
        <strain evidence="1 2">SY-2-6</strain>
    </source>
</reference>
<evidence type="ECO:0008006" key="3">
    <source>
        <dbReference type="Google" id="ProtNLM"/>
    </source>
</evidence>
<comment type="caution">
    <text evidence="1">The sequence shown here is derived from an EMBL/GenBank/DDBJ whole genome shotgun (WGS) entry which is preliminary data.</text>
</comment>